<gene>
    <name evidence="1" type="ORF">CCR82_09745</name>
</gene>
<evidence type="ECO:0000313" key="2">
    <source>
        <dbReference type="Proteomes" id="UP001296967"/>
    </source>
</evidence>
<sequence>MTNGSAACTEVRSGIAQNENASAPRAMGALVFMAVSEQAFGNRSFGRQARFRHPLYLIKHSHPTFF</sequence>
<reference evidence="1" key="2">
    <citation type="journal article" date="2020" name="Microorganisms">
        <title>Osmotic Adaptation and Compatible Solute Biosynthesis of Phototrophic Bacteria as Revealed from Genome Analyses.</title>
        <authorList>
            <person name="Imhoff J.F."/>
            <person name="Rahn T."/>
            <person name="Kunzel S."/>
            <person name="Keller A."/>
            <person name="Neulinger S.C."/>
        </authorList>
    </citation>
    <scope>NUCLEOTIDE SEQUENCE</scope>
    <source>
        <strain evidence="1">DSM 4395</strain>
    </source>
</reference>
<protein>
    <submittedName>
        <fullName evidence="1">Uncharacterized protein</fullName>
    </submittedName>
</protein>
<dbReference type="Proteomes" id="UP001296967">
    <property type="component" value="Unassembled WGS sequence"/>
</dbReference>
<comment type="caution">
    <text evidence="1">The sequence shown here is derived from an EMBL/GenBank/DDBJ whole genome shotgun (WGS) entry which is preliminary data.</text>
</comment>
<evidence type="ECO:0000313" key="1">
    <source>
        <dbReference type="EMBL" id="MBK5930795.1"/>
    </source>
</evidence>
<proteinExistence type="predicted"/>
<dbReference type="EMBL" id="NHSF01000059">
    <property type="protein sequence ID" value="MBK5930795.1"/>
    <property type="molecule type" value="Genomic_DNA"/>
</dbReference>
<reference evidence="1" key="1">
    <citation type="submission" date="2017-05" db="EMBL/GenBank/DDBJ databases">
        <authorList>
            <person name="Imhoff J.F."/>
            <person name="Rahn T."/>
            <person name="Kuenzel S."/>
            <person name="Neulinger S.C."/>
        </authorList>
    </citation>
    <scope>NUCLEOTIDE SEQUENCE</scope>
    <source>
        <strain evidence="1">DSM 4395</strain>
    </source>
</reference>
<organism evidence="1 2">
    <name type="scientific">Halochromatium salexigens</name>
    <name type="common">Chromatium salexigens</name>
    <dbReference type="NCBI Taxonomy" id="49447"/>
    <lineage>
        <taxon>Bacteria</taxon>
        <taxon>Pseudomonadati</taxon>
        <taxon>Pseudomonadota</taxon>
        <taxon>Gammaproteobacteria</taxon>
        <taxon>Chromatiales</taxon>
        <taxon>Chromatiaceae</taxon>
        <taxon>Halochromatium</taxon>
    </lineage>
</organism>
<name>A0AAJ0XGI1_HALSE</name>
<keyword evidence="2" id="KW-1185">Reference proteome</keyword>
<dbReference type="AlphaFoldDB" id="A0AAJ0XGI1"/>
<accession>A0AAJ0XGI1</accession>